<reference evidence="1 2" key="1">
    <citation type="submission" date="2015-07" db="EMBL/GenBank/DDBJ databases">
        <title>Draft genome sequence of a diazotrophic, plant growth-promoting rhizobacterium of the Pseudomonas syringae complex.</title>
        <authorList>
            <person name="Patten C.L."/>
            <person name="Jeong H."/>
        </authorList>
    </citation>
    <scope>NUCLEOTIDE SEQUENCE [LARGE SCALE GENOMIC DNA]</scope>
    <source>
        <strain evidence="1 2">GR12-2</strain>
    </source>
</reference>
<comment type="caution">
    <text evidence="1">The sequence shown here is derived from an EMBL/GenBank/DDBJ whole genome shotgun (WGS) entry which is preliminary data.</text>
</comment>
<name>A0A1C7Z6Z5_PSESX</name>
<evidence type="ECO:0000313" key="1">
    <source>
        <dbReference type="EMBL" id="OCR25603.1"/>
    </source>
</evidence>
<proteinExistence type="predicted"/>
<sequence>MTGNTVVEIREGLIQFALFRIAFDCTTKFHPTLVFLLTAGFDGAVRVIMMPSHILSPNACVGIQNEQEW</sequence>
<dbReference type="Proteomes" id="UP000093104">
    <property type="component" value="Unassembled WGS sequence"/>
</dbReference>
<evidence type="ECO:0000313" key="2">
    <source>
        <dbReference type="Proteomes" id="UP000093104"/>
    </source>
</evidence>
<organism evidence="1 2">
    <name type="scientific">Pseudomonas syringae</name>
    <dbReference type="NCBI Taxonomy" id="317"/>
    <lineage>
        <taxon>Bacteria</taxon>
        <taxon>Pseudomonadati</taxon>
        <taxon>Pseudomonadota</taxon>
        <taxon>Gammaproteobacteria</taxon>
        <taxon>Pseudomonadales</taxon>
        <taxon>Pseudomonadaceae</taxon>
        <taxon>Pseudomonas</taxon>
    </lineage>
</organism>
<gene>
    <name evidence="1" type="ORF">AFK24_07690</name>
</gene>
<accession>A0A1C7Z6Z5</accession>
<dbReference type="AlphaFoldDB" id="A0A1C7Z6Z5"/>
<protein>
    <submittedName>
        <fullName evidence="1">Uncharacterized protein</fullName>
    </submittedName>
</protein>
<dbReference type="EMBL" id="LGSI01000031">
    <property type="protein sequence ID" value="OCR25603.1"/>
    <property type="molecule type" value="Genomic_DNA"/>
</dbReference>